<dbReference type="Proteomes" id="UP000663842">
    <property type="component" value="Unassembled WGS sequence"/>
</dbReference>
<dbReference type="SUPFAM" id="SSF56219">
    <property type="entry name" value="DNase I-like"/>
    <property type="match status" value="1"/>
</dbReference>
<sequence length="244" mass="27552">MPFRNYTSFFSPAIGPRLHGGSIVMIRNDIAHSPIILQTQLQTVAVKISLDINYSICSLYLPPGAPFDGKALHNLIKQLPSPYLILGDFNARHFNWGDRVCNPRGHLLDSFINENNITFLNDGTPTHHHLQTDSFSAIDLSLSSPNILLNFNWEVGPSLCGSDHFPIFLKIAVDSHPRTTSPRWILTRVNWETFTPAINFDRKINDTTSVENIIQYFNDIITEAANQNIPKSDPSYILKNTVPW</sequence>
<proteinExistence type="predicted"/>
<dbReference type="GO" id="GO:0003824">
    <property type="term" value="F:catalytic activity"/>
    <property type="evidence" value="ECO:0007669"/>
    <property type="project" value="InterPro"/>
</dbReference>
<comment type="caution">
    <text evidence="2">The sequence shown here is derived from an EMBL/GenBank/DDBJ whole genome shotgun (WGS) entry which is preliminary data.</text>
</comment>
<dbReference type="InterPro" id="IPR005135">
    <property type="entry name" value="Endo/exonuclease/phosphatase"/>
</dbReference>
<dbReference type="PANTHER" id="PTHR33273">
    <property type="entry name" value="DOMAIN-CONTAINING PROTEIN, PUTATIVE-RELATED"/>
    <property type="match status" value="1"/>
</dbReference>
<dbReference type="Gene3D" id="3.60.10.10">
    <property type="entry name" value="Endonuclease/exonuclease/phosphatase"/>
    <property type="match status" value="1"/>
</dbReference>
<accession>A0A819WLS3</accession>
<evidence type="ECO:0000259" key="1">
    <source>
        <dbReference type="Pfam" id="PF14529"/>
    </source>
</evidence>
<gene>
    <name evidence="2" type="ORF">UXM345_LOCUS23606</name>
</gene>
<name>A0A819WLS3_9BILA</name>
<dbReference type="InterPro" id="IPR036691">
    <property type="entry name" value="Endo/exonu/phosph_ase_sf"/>
</dbReference>
<evidence type="ECO:0000313" key="3">
    <source>
        <dbReference type="Proteomes" id="UP000663842"/>
    </source>
</evidence>
<dbReference type="AlphaFoldDB" id="A0A819WLS3"/>
<reference evidence="2" key="1">
    <citation type="submission" date="2021-02" db="EMBL/GenBank/DDBJ databases">
        <authorList>
            <person name="Nowell W R."/>
        </authorList>
    </citation>
    <scope>NUCLEOTIDE SEQUENCE</scope>
</reference>
<evidence type="ECO:0000313" key="2">
    <source>
        <dbReference type="EMBL" id="CAF4124443.1"/>
    </source>
</evidence>
<dbReference type="Pfam" id="PF14529">
    <property type="entry name" value="Exo_endo_phos_2"/>
    <property type="match status" value="1"/>
</dbReference>
<dbReference type="PANTHER" id="PTHR33273:SF4">
    <property type="entry name" value="ENDONUCLEASE_EXONUCLEASE_PHOSPHATASE DOMAIN-CONTAINING PROTEIN"/>
    <property type="match status" value="1"/>
</dbReference>
<protein>
    <recommendedName>
        <fullName evidence="1">Endonuclease/exonuclease/phosphatase domain-containing protein</fullName>
    </recommendedName>
</protein>
<dbReference type="EMBL" id="CAJOBF010004112">
    <property type="protein sequence ID" value="CAF4124443.1"/>
    <property type="molecule type" value="Genomic_DNA"/>
</dbReference>
<organism evidence="2 3">
    <name type="scientific">Rotaria magnacalcarata</name>
    <dbReference type="NCBI Taxonomy" id="392030"/>
    <lineage>
        <taxon>Eukaryota</taxon>
        <taxon>Metazoa</taxon>
        <taxon>Spiralia</taxon>
        <taxon>Gnathifera</taxon>
        <taxon>Rotifera</taxon>
        <taxon>Eurotatoria</taxon>
        <taxon>Bdelloidea</taxon>
        <taxon>Philodinida</taxon>
        <taxon>Philodinidae</taxon>
        <taxon>Rotaria</taxon>
    </lineage>
</organism>
<feature type="domain" description="Endonuclease/exonuclease/phosphatase" evidence="1">
    <location>
        <begin position="55"/>
        <end position="168"/>
    </location>
</feature>